<reference evidence="1 2" key="1">
    <citation type="journal article" date="2015" name="Genome Announc.">
        <title>Draft Genome Sequence and Gene Annotation of the Entomopathogenic Fungus Verticillium hemipterigenum.</title>
        <authorList>
            <person name="Horn F."/>
            <person name="Habel A."/>
            <person name="Scharf D.H."/>
            <person name="Dworschak J."/>
            <person name="Brakhage A.A."/>
            <person name="Guthke R."/>
            <person name="Hertweck C."/>
            <person name="Linde J."/>
        </authorList>
    </citation>
    <scope>NUCLEOTIDE SEQUENCE [LARGE SCALE GENOMIC DNA]</scope>
</reference>
<dbReference type="PANTHER" id="PTHR37540">
    <property type="entry name" value="TRANSCRIPTION FACTOR (ACR-2), PUTATIVE-RELATED-RELATED"/>
    <property type="match status" value="1"/>
</dbReference>
<dbReference type="HOGENOM" id="CLU_023254_3_1_1"/>
<dbReference type="STRING" id="1531966.A0A0A1SKD7"/>
<evidence type="ECO:0000313" key="1">
    <source>
        <dbReference type="EMBL" id="CEJ80648.1"/>
    </source>
</evidence>
<proteinExistence type="predicted"/>
<name>A0A0A1SKD7_9HYPO</name>
<dbReference type="Proteomes" id="UP000039046">
    <property type="component" value="Unassembled WGS sequence"/>
</dbReference>
<dbReference type="EMBL" id="CDHN01000001">
    <property type="protein sequence ID" value="CEJ80648.1"/>
    <property type="molecule type" value="Genomic_DNA"/>
</dbReference>
<dbReference type="OrthoDB" id="4158087at2759"/>
<sequence>MPSPGFLFVDGLHADRATKKRLRQHVMKGKNAGKKVLRRSRVAKSSVLKTPEPLEMISRGSFSLVAHLRRFGGTLHSMPFPAKITPASLQVIDTFYSFVANRVYPTYIDLSVCDARAMWLELLFYDTGTFHCSIAMMAASIEMLSKPGYAQYSQAALVHQSRAYSIVNQRLRGPDNLTDSTIWIIILLINQEQLNQRFDVAKIHTKGLERVVEMRGGLEQLDHCRPLVLKLCKTDVMVALQNGVPPMFYRDHFTQVCWKLQLEGLLLDTFTAASLLKLRGIHPVIAGLLRDIKSICILFNENKDSSKMEMYDFLDMVTGFFYRLLRYRSIDCVEEAHITTDTLYHAGIIAFLMSLVLQSDGRRAVSYSASCRYFKHMFEQVDVDTVADADACLWSFIMGGIWLSVDKDVEWLSLKIKAVCKRLELQDWADVSARMSKLLWFTPLHDNFGKSLWDNHITISSA</sequence>
<organism evidence="1 2">
    <name type="scientific">[Torrubiella] hemipterigena</name>
    <dbReference type="NCBI Taxonomy" id="1531966"/>
    <lineage>
        <taxon>Eukaryota</taxon>
        <taxon>Fungi</taxon>
        <taxon>Dikarya</taxon>
        <taxon>Ascomycota</taxon>
        <taxon>Pezizomycotina</taxon>
        <taxon>Sordariomycetes</taxon>
        <taxon>Hypocreomycetidae</taxon>
        <taxon>Hypocreales</taxon>
        <taxon>Clavicipitaceae</taxon>
        <taxon>Clavicipitaceae incertae sedis</taxon>
        <taxon>'Torrubiella' clade</taxon>
    </lineage>
</organism>
<dbReference type="AlphaFoldDB" id="A0A0A1SKD7"/>
<dbReference type="PANTHER" id="PTHR37540:SF9">
    <property type="entry name" value="ZN(2)-C6 FUNGAL-TYPE DOMAIN-CONTAINING PROTEIN"/>
    <property type="match status" value="1"/>
</dbReference>
<accession>A0A0A1SKD7</accession>
<gene>
    <name evidence="1" type="ORF">VHEMI00819</name>
</gene>
<protein>
    <submittedName>
        <fullName evidence="1">Uncharacterized protein</fullName>
    </submittedName>
</protein>
<keyword evidence="2" id="KW-1185">Reference proteome</keyword>
<evidence type="ECO:0000313" key="2">
    <source>
        <dbReference type="Proteomes" id="UP000039046"/>
    </source>
</evidence>